<reference evidence="1 2" key="1">
    <citation type="journal article" date="2009" name="Infect. Immun.">
        <title>Comparative genomics reveal extensive transposon-mediated genomic plasticity and diversity among potential effector proteins within the genus Coxiella.</title>
        <authorList>
            <person name="Beare P.A."/>
            <person name="Unsworth N."/>
            <person name="Andoh M."/>
            <person name="Voth D.E."/>
            <person name="Omsland A."/>
            <person name="Gilk S.D."/>
            <person name="Williams K.P."/>
            <person name="Sobral B.W."/>
            <person name="Kupko J.J.III."/>
            <person name="Porcella S.F."/>
            <person name="Samuel J.E."/>
            <person name="Heinzen R.A."/>
        </authorList>
    </citation>
    <scope>NUCLEOTIDE SEQUENCE [LARGE SCALE GENOMIC DNA]</scope>
    <source>
        <strain evidence="1 2">Dugway 5J108-111</strain>
    </source>
</reference>
<name>B5XHF2_COXBN</name>
<gene>
    <name evidence="1" type="ORF">CBUD_1435a</name>
</gene>
<evidence type="ECO:0000313" key="2">
    <source>
        <dbReference type="Proteomes" id="UP000008555"/>
    </source>
</evidence>
<proteinExistence type="predicted"/>
<dbReference type="KEGG" id="cbd:CBUD_1435a"/>
<dbReference type="AlphaFoldDB" id="B5XHF2"/>
<protein>
    <submittedName>
        <fullName evidence="1">Uncharacterized protein</fullName>
    </submittedName>
</protein>
<dbReference type="HOGENOM" id="CLU_3024468_0_0_6"/>
<dbReference type="EMBL" id="CP000733">
    <property type="protein sequence ID" value="ACI23172.1"/>
    <property type="molecule type" value="Genomic_DNA"/>
</dbReference>
<organism evidence="1 2">
    <name type="scientific">Coxiella burnetii (strain Dugway 5J108-111)</name>
    <dbReference type="NCBI Taxonomy" id="434922"/>
    <lineage>
        <taxon>Bacteria</taxon>
        <taxon>Pseudomonadati</taxon>
        <taxon>Pseudomonadota</taxon>
        <taxon>Gammaproteobacteria</taxon>
        <taxon>Legionellales</taxon>
        <taxon>Coxiellaceae</taxon>
        <taxon>Coxiella</taxon>
    </lineage>
</organism>
<sequence>MPPKWVGAVARTRCESIRGRSGAAIRAAHGPRNSTHPLRGPWFYLFSFFNGWLFV</sequence>
<accession>B5XHF2</accession>
<evidence type="ECO:0000313" key="1">
    <source>
        <dbReference type="EMBL" id="ACI23172.1"/>
    </source>
</evidence>
<dbReference type="Proteomes" id="UP000008555">
    <property type="component" value="Chromosome"/>
</dbReference>